<evidence type="ECO:0000313" key="2">
    <source>
        <dbReference type="WBParaSite" id="MCU_003280-RB"/>
    </source>
</evidence>
<organism evidence="2">
    <name type="scientific">Mesocestoides corti</name>
    <name type="common">Flatworm</name>
    <dbReference type="NCBI Taxonomy" id="53468"/>
    <lineage>
        <taxon>Eukaryota</taxon>
        <taxon>Metazoa</taxon>
        <taxon>Spiralia</taxon>
        <taxon>Lophotrochozoa</taxon>
        <taxon>Platyhelminthes</taxon>
        <taxon>Cestoda</taxon>
        <taxon>Eucestoda</taxon>
        <taxon>Cyclophyllidea</taxon>
        <taxon>Mesocestoididae</taxon>
        <taxon>Mesocestoides</taxon>
    </lineage>
</organism>
<evidence type="ECO:0000256" key="1">
    <source>
        <dbReference type="SAM" id="MobiDB-lite"/>
    </source>
</evidence>
<dbReference type="AlphaFoldDB" id="A0A5K3EV69"/>
<feature type="compositionally biased region" description="Polar residues" evidence="1">
    <location>
        <begin position="304"/>
        <end position="313"/>
    </location>
</feature>
<sequence>MEPIPSVFSFDESFLLKNGQEMCFEMRKAEMYTFKSPEQPVPTNLHLFWRFGEDSFPEMELAVKKAKLDFAHLWPERCKESDFAELIFQNVALQKTVQTLILENAAIQEENKRLLSQLQSCAMTSTPTIPEPEVSEVTMHTVCDETMTTYYNPVPGINTILSCAEGKVQIDNGPTPTLTLNVRQKMDQIRQMFFEGESEQQLSVSMGSMSTEVKDSPPLPRPQAPLHIHKDAPEEAPPICKGGLQILRDEPSAPVFVQPEKPKGLKIHKDPELIAVRGDGGDIPRQPLRTVAQIPAPFAPAEQSEASLANSPLSGGPKGDDSVVPTFTLPLVFDPTCASTAVFARPPGKSSVPPHQDCPQVQETADSDVEVRSPSPQPLSPDAPLEDVFNRFVHSPDQSGRLRIDATKFIDAFLTKKATRALGTENQRPPPF</sequence>
<name>A0A5K3EV69_MESCO</name>
<dbReference type="WBParaSite" id="MCU_003280-RB">
    <property type="protein sequence ID" value="MCU_003280-RB"/>
    <property type="gene ID" value="MCU_003280"/>
</dbReference>
<feature type="region of interest" description="Disordered" evidence="1">
    <location>
        <begin position="346"/>
        <end position="385"/>
    </location>
</feature>
<protein>
    <submittedName>
        <fullName evidence="2">Phosphoprotein</fullName>
    </submittedName>
</protein>
<proteinExistence type="predicted"/>
<feature type="region of interest" description="Disordered" evidence="1">
    <location>
        <begin position="298"/>
        <end position="321"/>
    </location>
</feature>
<accession>A0A5K3EV69</accession>
<reference evidence="2" key="1">
    <citation type="submission" date="2019-11" db="UniProtKB">
        <authorList>
            <consortium name="WormBaseParasite"/>
        </authorList>
    </citation>
    <scope>IDENTIFICATION</scope>
</reference>